<dbReference type="Proteomes" id="UP001056708">
    <property type="component" value="Chromosome"/>
</dbReference>
<evidence type="ECO:0000256" key="1">
    <source>
        <dbReference type="ARBA" id="ARBA00008206"/>
    </source>
</evidence>
<evidence type="ECO:0000256" key="2">
    <source>
        <dbReference type="ARBA" id="ARBA00023239"/>
    </source>
</evidence>
<evidence type="ECO:0000313" key="5">
    <source>
        <dbReference type="Proteomes" id="UP001056708"/>
    </source>
</evidence>
<reference evidence="4" key="1">
    <citation type="submission" date="2022-06" db="EMBL/GenBank/DDBJ databases">
        <title>Genome sequence of Phormidium yuhuli AB48 isolated from an industrial photobioreactor environment.</title>
        <authorList>
            <person name="Qiu Y."/>
            <person name="Noonan A.J.C."/>
            <person name="Dofher K."/>
            <person name="Koch M."/>
            <person name="Kieft B."/>
            <person name="Lin X."/>
            <person name="Ziels R.M."/>
            <person name="Hallam S.J."/>
        </authorList>
    </citation>
    <scope>NUCLEOTIDE SEQUENCE</scope>
    <source>
        <strain evidence="4">AB48</strain>
    </source>
</reference>
<dbReference type="RefSeq" id="WP_252659617.1">
    <property type="nucleotide sequence ID" value="NZ_CP098611.1"/>
</dbReference>
<evidence type="ECO:0000313" key="4">
    <source>
        <dbReference type="EMBL" id="USR89338.1"/>
    </source>
</evidence>
<protein>
    <recommendedName>
        <fullName evidence="3">Chromophore lyase CpcT/CpeT</fullName>
        <ecNumber evidence="3">4.-.-.-</ecNumber>
    </recommendedName>
</protein>
<keyword evidence="5" id="KW-1185">Reference proteome</keyword>
<sequence length="205" mass="23065">MFSASLLKPLGQALAGIFDNHQQAQDNPTWFVPTRVWQYPLSQQIDGNYAIFVEQAPLLKPEQPYRQRLMLLSQPPEAPLQIIYRAFRHPQAIAGAARDPQRLNSLQSEDFLELPGCCLQVIQGADRFIATPPEGARCCFDYQGKTRQVELGFDVTPDCLYSRDRGVDPDSGKGLWGALMGAYEYRKQEQIPLPETWANLGTSPL</sequence>
<dbReference type="PANTHER" id="PTHR35137">
    <property type="entry name" value="CHROMOPHORE LYASE CRL, CHLOROPLASTIC"/>
    <property type="match status" value="1"/>
</dbReference>
<dbReference type="CDD" id="cd16338">
    <property type="entry name" value="CpcT"/>
    <property type="match status" value="1"/>
</dbReference>
<accession>A0ABY5AJG8</accession>
<name>A0ABY5AJG8_9CYAN</name>
<dbReference type="Gene3D" id="2.40.128.590">
    <property type="entry name" value="CpcT/CpeT domain"/>
    <property type="match status" value="1"/>
</dbReference>
<dbReference type="InterPro" id="IPR010404">
    <property type="entry name" value="CpcT/CpeT"/>
</dbReference>
<dbReference type="InterPro" id="IPR038672">
    <property type="entry name" value="CpcT/CpeT_sf"/>
</dbReference>
<evidence type="ECO:0000256" key="3">
    <source>
        <dbReference type="HAMAP-Rule" id="MF_01460"/>
    </source>
</evidence>
<dbReference type="Pfam" id="PF06206">
    <property type="entry name" value="CpeT"/>
    <property type="match status" value="1"/>
</dbReference>
<dbReference type="EMBL" id="CP098611">
    <property type="protein sequence ID" value="USR89338.1"/>
    <property type="molecule type" value="Genomic_DNA"/>
</dbReference>
<comment type="similarity">
    <text evidence="1 3">Belongs to the CpcT/CpeT biliprotein lyase family.</text>
</comment>
<dbReference type="HAMAP" id="MF_01460">
    <property type="entry name" value="Chrphore_lyase_CpxT"/>
    <property type="match status" value="1"/>
</dbReference>
<organism evidence="4 5">
    <name type="scientific">Phormidium yuhuli AB48</name>
    <dbReference type="NCBI Taxonomy" id="2940671"/>
    <lineage>
        <taxon>Bacteria</taxon>
        <taxon>Bacillati</taxon>
        <taxon>Cyanobacteriota</taxon>
        <taxon>Cyanophyceae</taxon>
        <taxon>Oscillatoriophycideae</taxon>
        <taxon>Oscillatoriales</taxon>
        <taxon>Oscillatoriaceae</taxon>
        <taxon>Phormidium</taxon>
        <taxon>Phormidium yuhuli</taxon>
    </lineage>
</organism>
<gene>
    <name evidence="3" type="primary">cpcT</name>
    <name evidence="4" type="ORF">NEA10_10575</name>
</gene>
<proteinExistence type="inferred from homology"/>
<dbReference type="GO" id="GO:0016829">
    <property type="term" value="F:lyase activity"/>
    <property type="evidence" value="ECO:0007669"/>
    <property type="project" value="UniProtKB-KW"/>
</dbReference>
<dbReference type="EC" id="4.-.-.-" evidence="3"/>
<comment type="function">
    <text evidence="3">Covalently attaches a chromophore to Cys residue(s) of phycobiliproteins.</text>
</comment>
<dbReference type="PANTHER" id="PTHR35137:SF1">
    <property type="entry name" value="CHROMOPHORE LYASE CRL, CHLOROPLASTIC"/>
    <property type="match status" value="1"/>
</dbReference>
<keyword evidence="2 3" id="KW-0456">Lyase</keyword>